<reference evidence="2" key="1">
    <citation type="journal article" date="2011" name="PLoS ONE">
        <title>Haloquadratum walsbyi: limited diversity in a global pond.</title>
        <authorList>
            <person name="Dyall-Smith M."/>
            <person name="Pfeiffer F."/>
            <person name="Klee K."/>
            <person name="Palm P."/>
            <person name="Gross K."/>
            <person name="Schuster S.C."/>
            <person name="Rampp M."/>
            <person name="Oesterhelt D."/>
        </authorList>
    </citation>
    <scope>NUCLEOTIDE SEQUENCE [LARGE SCALE GENOMIC DNA]</scope>
    <source>
        <strain evidence="2">DSM 16854</strain>
    </source>
</reference>
<sequence length="352" mass="39154">MATDVRLQYYGAQYGQIISVLLVVSAIAAFAAAGFVYTNPPIEQTSPEETNVQSFSFDTDHRATITGQSQLFDRGRTLQNYPVYFRNSSPDVTFATTISVPQDRSVDVSYRVIANYEATFRGEVFWDQQEVVATNKWTVQDGQVQHNTTLTISEYLSRIDPFESAVGSTGTLSRDLQFVVTYSSPVDGGNRYEGQLRSTTTIQSSSDAYWVSSEIGDSTTKSQTQSSEQYVGQPNMQQVRLLAGSGGILLIAGASVFVWTRRQDDPAELELAVVRDRYDEWISEGELPTGAASEYVYINSLEGIVDIAIDTNKRVIYDADLETYSVVDENIIYYYARDPTAVSSWLNLSVDE</sequence>
<keyword evidence="1" id="KW-0472">Membrane</keyword>
<keyword evidence="1" id="KW-0812">Transmembrane</keyword>
<dbReference type="Proteomes" id="UP000007954">
    <property type="component" value="Chromosome"/>
</dbReference>
<dbReference type="OrthoDB" id="270764at2157"/>
<protein>
    <submittedName>
        <fullName evidence="2">Uncharacterized protein</fullName>
    </submittedName>
</protein>
<evidence type="ECO:0000313" key="2">
    <source>
        <dbReference type="EMBL" id="CCC40526.1"/>
    </source>
</evidence>
<feature type="transmembrane region" description="Helical" evidence="1">
    <location>
        <begin position="14"/>
        <end position="37"/>
    </location>
</feature>
<organism evidence="2">
    <name type="scientific">Haloquadratum walsbyi (strain DSM 16854 / JCM 12705 / C23)</name>
    <dbReference type="NCBI Taxonomy" id="768065"/>
    <lineage>
        <taxon>Archaea</taxon>
        <taxon>Methanobacteriati</taxon>
        <taxon>Methanobacteriota</taxon>
        <taxon>Stenosarchaea group</taxon>
        <taxon>Halobacteria</taxon>
        <taxon>Halobacteriales</taxon>
        <taxon>Haloferacaceae</taxon>
        <taxon>Haloquadratum</taxon>
    </lineage>
</organism>
<dbReference type="RefSeq" id="WP_014556133.1">
    <property type="nucleotide sequence ID" value="NC_017459.1"/>
</dbReference>
<accession>G0LL86</accession>
<keyword evidence="1" id="KW-1133">Transmembrane helix</keyword>
<dbReference type="EMBL" id="FR746099">
    <property type="protein sequence ID" value="CCC40526.1"/>
    <property type="molecule type" value="Genomic_DNA"/>
</dbReference>
<dbReference type="KEGG" id="hwc:Hqrw_2694"/>
<gene>
    <name evidence="2" type="ordered locus">Hqrw_2694</name>
</gene>
<dbReference type="InterPro" id="IPR035185">
    <property type="entry name" value="DUF5305"/>
</dbReference>
<evidence type="ECO:0000256" key="1">
    <source>
        <dbReference type="SAM" id="Phobius"/>
    </source>
</evidence>
<proteinExistence type="predicted"/>
<dbReference type="GeneID" id="12447432"/>
<dbReference type="Pfam" id="PF17231">
    <property type="entry name" value="DUF5305"/>
    <property type="match status" value="1"/>
</dbReference>
<dbReference type="HOGENOM" id="CLU_038446_0_0_2"/>
<feature type="transmembrane region" description="Helical" evidence="1">
    <location>
        <begin position="239"/>
        <end position="259"/>
    </location>
</feature>
<name>G0LL86_HALWC</name>
<dbReference type="AlphaFoldDB" id="G0LL86"/>